<name>A0ACC0GF64_9ERIC</name>
<evidence type="ECO:0000313" key="1">
    <source>
        <dbReference type="EMBL" id="KAI7999092.1"/>
    </source>
</evidence>
<sequence length="231" mass="26171">MKHQPLLVVAEDVESDAQAMLIINKHCAGVKVCAIKAPGFGENRRANLDDLAILTGGEVRGRYDTKVNEIPMLSPQKQRRSDRRHGDHERVMALASQKVEEYTKEGKTHRHRWKRTSKRKQREMAIIKSLHKSQKDGVRRRKSSSGVAHNNFYRGLGMIGTKKTIGKKNPPQRVQRPVTDKKTVGTMENLMVKMTDLIIYTSVHHLIRKLLGTMENLIPTGLMAAFSKVCT</sequence>
<protein>
    <submittedName>
        <fullName evidence="1">Uncharacterized protein</fullName>
    </submittedName>
</protein>
<dbReference type="Proteomes" id="UP001060215">
    <property type="component" value="Chromosome 10"/>
</dbReference>
<dbReference type="EMBL" id="CM045767">
    <property type="protein sequence ID" value="KAI7999092.1"/>
    <property type="molecule type" value="Genomic_DNA"/>
</dbReference>
<gene>
    <name evidence="1" type="ORF">LOK49_LG10G01380</name>
</gene>
<evidence type="ECO:0000313" key="2">
    <source>
        <dbReference type="Proteomes" id="UP001060215"/>
    </source>
</evidence>
<keyword evidence="2" id="KW-1185">Reference proteome</keyword>
<comment type="caution">
    <text evidence="1">The sequence shown here is derived from an EMBL/GenBank/DDBJ whole genome shotgun (WGS) entry which is preliminary data.</text>
</comment>
<accession>A0ACC0GF64</accession>
<organism evidence="1 2">
    <name type="scientific">Camellia lanceoleosa</name>
    <dbReference type="NCBI Taxonomy" id="1840588"/>
    <lineage>
        <taxon>Eukaryota</taxon>
        <taxon>Viridiplantae</taxon>
        <taxon>Streptophyta</taxon>
        <taxon>Embryophyta</taxon>
        <taxon>Tracheophyta</taxon>
        <taxon>Spermatophyta</taxon>
        <taxon>Magnoliopsida</taxon>
        <taxon>eudicotyledons</taxon>
        <taxon>Gunneridae</taxon>
        <taxon>Pentapetalae</taxon>
        <taxon>asterids</taxon>
        <taxon>Ericales</taxon>
        <taxon>Theaceae</taxon>
        <taxon>Camellia</taxon>
    </lineage>
</organism>
<reference evidence="1 2" key="1">
    <citation type="journal article" date="2022" name="Plant J.">
        <title>Chromosome-level genome of Camellia lanceoleosa provides a valuable resource for understanding genome evolution and self-incompatibility.</title>
        <authorList>
            <person name="Gong W."/>
            <person name="Xiao S."/>
            <person name="Wang L."/>
            <person name="Liao Z."/>
            <person name="Chang Y."/>
            <person name="Mo W."/>
            <person name="Hu G."/>
            <person name="Li W."/>
            <person name="Zhao G."/>
            <person name="Zhu H."/>
            <person name="Hu X."/>
            <person name="Ji K."/>
            <person name="Xiang X."/>
            <person name="Song Q."/>
            <person name="Yuan D."/>
            <person name="Jin S."/>
            <person name="Zhang L."/>
        </authorList>
    </citation>
    <scope>NUCLEOTIDE SEQUENCE [LARGE SCALE GENOMIC DNA]</scope>
    <source>
        <strain evidence="1">SQ_2022a</strain>
    </source>
</reference>
<proteinExistence type="predicted"/>